<keyword evidence="2" id="KW-0808">Transferase</keyword>
<proteinExistence type="predicted"/>
<dbReference type="EMBL" id="MT143687">
    <property type="protein sequence ID" value="QJB00275.1"/>
    <property type="molecule type" value="Genomic_DNA"/>
</dbReference>
<sequence>MTKPIWYFSVQGSNRGDQAIREGVTHHLRKYTDASIAFFSCKTDLLNKQRIDQLNREGSMLLIAGSGLYSNYDLESGFYFRCSPEDFKHIKVPIVLFSIGMNNHLEMDRFTSLSPRTLMSIKTVNKQAIHTSVRDYRTLRMLHDAGIEKAMFVPDPAMFCPSDTASFKLRNKRLVGLSIAQHAKMLKKHRRNVINVFIELCYALDNRGYTPIFISHDALEHNIYEDLKQGYPNLLYYNEDSPRGMMGVYEKCVFSVGIRCHSNIMSFGVNTPFISLAYDEKQVEFCKIAGTKPLILTQDLTVEALLKRVNHIEENFMTIKKDMSRRWNDLYHVFDTTINKIAEEVN</sequence>
<accession>A0A6M3M3A5</accession>
<dbReference type="PANTHER" id="PTHR36836">
    <property type="entry name" value="COLANIC ACID BIOSYNTHESIS PROTEIN WCAK"/>
    <property type="match status" value="1"/>
</dbReference>
<evidence type="ECO:0000259" key="1">
    <source>
        <dbReference type="Pfam" id="PF04230"/>
    </source>
</evidence>
<name>A0A6M3M3A5_9ZZZZ</name>
<evidence type="ECO:0000313" key="2">
    <source>
        <dbReference type="EMBL" id="QJB00275.1"/>
    </source>
</evidence>
<dbReference type="PANTHER" id="PTHR36836:SF1">
    <property type="entry name" value="COLANIC ACID BIOSYNTHESIS PROTEIN WCAK"/>
    <property type="match status" value="1"/>
</dbReference>
<dbReference type="Pfam" id="PF04230">
    <property type="entry name" value="PS_pyruv_trans"/>
    <property type="match status" value="1"/>
</dbReference>
<dbReference type="GO" id="GO:0016740">
    <property type="term" value="F:transferase activity"/>
    <property type="evidence" value="ECO:0007669"/>
    <property type="project" value="UniProtKB-KW"/>
</dbReference>
<organism evidence="2">
    <name type="scientific">viral metagenome</name>
    <dbReference type="NCBI Taxonomy" id="1070528"/>
    <lineage>
        <taxon>unclassified sequences</taxon>
        <taxon>metagenomes</taxon>
        <taxon>organismal metagenomes</taxon>
    </lineage>
</organism>
<reference evidence="2" key="1">
    <citation type="submission" date="2020-03" db="EMBL/GenBank/DDBJ databases">
        <title>The deep terrestrial virosphere.</title>
        <authorList>
            <person name="Holmfeldt K."/>
            <person name="Nilsson E."/>
            <person name="Simone D."/>
            <person name="Lopez-Fernandez M."/>
            <person name="Wu X."/>
            <person name="de Brujin I."/>
            <person name="Lundin D."/>
            <person name="Andersson A."/>
            <person name="Bertilsson S."/>
            <person name="Dopson M."/>
        </authorList>
    </citation>
    <scope>NUCLEOTIDE SEQUENCE</scope>
    <source>
        <strain evidence="2">MM171A00646</strain>
    </source>
</reference>
<gene>
    <name evidence="2" type="ORF">MM171A00646_0012</name>
</gene>
<feature type="domain" description="Polysaccharide pyruvyl transferase" evidence="1">
    <location>
        <begin position="14"/>
        <end position="279"/>
    </location>
</feature>
<protein>
    <submittedName>
        <fullName evidence="2">Putative polysaccharide pyruvyl transferase family protein</fullName>
    </submittedName>
</protein>
<dbReference type="AlphaFoldDB" id="A0A6M3M3A5"/>
<dbReference type="InterPro" id="IPR007345">
    <property type="entry name" value="Polysacch_pyruvyl_Trfase"/>
</dbReference>